<gene>
    <name evidence="11" type="ORF">BG011_003983</name>
</gene>
<evidence type="ECO:0000256" key="2">
    <source>
        <dbReference type="ARBA" id="ARBA00004673"/>
    </source>
</evidence>
<dbReference type="GO" id="GO:0045277">
    <property type="term" value="C:respiratory chain complex IV"/>
    <property type="evidence" value="ECO:0007669"/>
    <property type="project" value="UniProtKB-UniRule"/>
</dbReference>
<evidence type="ECO:0000256" key="6">
    <source>
        <dbReference type="ARBA" id="ARBA00022946"/>
    </source>
</evidence>
<comment type="subunit">
    <text evidence="10">Component of the cytochrome c oxidase (complex IV, CIV), a multisubunit enzyme composed of a catalytic core of 3 subunits and several supernumerary subunits. The complex exists as a monomer or a dimer and forms supercomplexes (SCs) in the inner mitochondrial membrane with ubiquinol-cytochrome c oxidoreductase (cytochrome b-c1 complex, complex III, CIII).</text>
</comment>
<name>A0A9P6U9T5_9FUNG</name>
<evidence type="ECO:0000256" key="9">
    <source>
        <dbReference type="ARBA" id="ARBA00023136"/>
    </source>
</evidence>
<evidence type="ECO:0000256" key="8">
    <source>
        <dbReference type="ARBA" id="ARBA00023128"/>
    </source>
</evidence>
<dbReference type="PANTHER" id="PTHR13313">
    <property type="entry name" value="CYTOCHROME C OXIDASE SUBUNIT VIIC"/>
    <property type="match status" value="1"/>
</dbReference>
<dbReference type="EMBL" id="JAAAJA010000026">
    <property type="protein sequence ID" value="KAG0265832.1"/>
    <property type="molecule type" value="Genomic_DNA"/>
</dbReference>
<dbReference type="SUPFAM" id="SSF81427">
    <property type="entry name" value="Mitochondrial cytochrome c oxidase subunit VIIc (aka VIIIa)"/>
    <property type="match status" value="1"/>
</dbReference>
<dbReference type="Gene3D" id="4.10.49.10">
    <property type="entry name" value="Cytochrome c oxidase subunit VIIc"/>
    <property type="match status" value="1"/>
</dbReference>
<evidence type="ECO:0000256" key="5">
    <source>
        <dbReference type="ARBA" id="ARBA00022792"/>
    </source>
</evidence>
<feature type="transmembrane region" description="Helical" evidence="10">
    <location>
        <begin position="45"/>
        <end position="68"/>
    </location>
</feature>
<dbReference type="InterPro" id="IPR036636">
    <property type="entry name" value="COX7C/Cox8_sf"/>
</dbReference>
<sequence>MNAAIFARTGIRASATVGASPMRSGAYHFSNSNGKNIPFSTKNRAALATGVFGTLGVGFFLPFVACYWQDYKNGRV</sequence>
<dbReference type="Proteomes" id="UP000726737">
    <property type="component" value="Unassembled WGS sequence"/>
</dbReference>
<reference evidence="11" key="1">
    <citation type="journal article" date="2020" name="Fungal Divers.">
        <title>Resolving the Mortierellaceae phylogeny through synthesis of multi-gene phylogenetics and phylogenomics.</title>
        <authorList>
            <person name="Vandepol N."/>
            <person name="Liber J."/>
            <person name="Desiro A."/>
            <person name="Na H."/>
            <person name="Kennedy M."/>
            <person name="Barry K."/>
            <person name="Grigoriev I.V."/>
            <person name="Miller A.N."/>
            <person name="O'Donnell K."/>
            <person name="Stajich J.E."/>
            <person name="Bonito G."/>
        </authorList>
    </citation>
    <scope>NUCLEOTIDE SEQUENCE</scope>
    <source>
        <strain evidence="11">KOD948</strain>
    </source>
</reference>
<evidence type="ECO:0000256" key="10">
    <source>
        <dbReference type="RuleBase" id="RU368123"/>
    </source>
</evidence>
<dbReference type="Pfam" id="PF02935">
    <property type="entry name" value="COX7C"/>
    <property type="match status" value="1"/>
</dbReference>
<comment type="similarity">
    <text evidence="3 10">Belongs to the cytochrome c oxidase VIIc family.</text>
</comment>
<accession>A0A9P6U9T5</accession>
<keyword evidence="12" id="KW-1185">Reference proteome</keyword>
<comment type="pathway">
    <text evidence="2 10">Energy metabolism; oxidative phosphorylation.</text>
</comment>
<evidence type="ECO:0000313" key="12">
    <source>
        <dbReference type="Proteomes" id="UP000726737"/>
    </source>
</evidence>
<comment type="function">
    <text evidence="10">Component of the cytochrome c oxidase, the last enzyme in the mitochondrial electron transport chain which drives oxidative phosphorylation. The respiratory chain contains 3 multisubunit complexes succinate dehydrogenase (complex II, CII), ubiquinol-cytochrome c oxidoreductase (cytochrome b-c1 complex, complex III, CIII) and cytochrome c oxidase (complex IV, CIV), that cooperate to transfer electrons derived from NADH and succinate to molecular oxygen, creating an electrochemical gradient over the inner membrane that drives transmembrane transport and the ATP synthase. Cytochrome c oxidase is the component of the respiratory chain that catalyzes the reduction of oxygen to water. Electrons originating from reduced cytochrome c in the intermembrane space (IMS) are transferred via the dinuclear copper A center (CU(A)) of subunit 2 and heme A of subunit 1 to the active site in subunit 1, a binuclear center (BNC) formed by heme A3 and copper B (CU(B)). The BNC reduces molecular oxygen to 2 water molecules using 4 electrons from cytochrome c in the IMS and 4 protons from the mitochondrial matrix.</text>
</comment>
<organism evidence="11 12">
    <name type="scientific">Mortierella polycephala</name>
    <dbReference type="NCBI Taxonomy" id="41804"/>
    <lineage>
        <taxon>Eukaryota</taxon>
        <taxon>Fungi</taxon>
        <taxon>Fungi incertae sedis</taxon>
        <taxon>Mucoromycota</taxon>
        <taxon>Mortierellomycotina</taxon>
        <taxon>Mortierellomycetes</taxon>
        <taxon>Mortierellales</taxon>
        <taxon>Mortierellaceae</taxon>
        <taxon>Mortierella</taxon>
    </lineage>
</organism>
<evidence type="ECO:0000256" key="3">
    <source>
        <dbReference type="ARBA" id="ARBA00010514"/>
    </source>
</evidence>
<keyword evidence="8 10" id="KW-0496">Mitochondrion</keyword>
<comment type="subcellular location">
    <subcellularLocation>
        <location evidence="1 10">Mitochondrion inner membrane</location>
        <topology evidence="1 10">Single-pass membrane protein</topology>
    </subcellularLocation>
</comment>
<proteinExistence type="inferred from homology"/>
<keyword evidence="7 10" id="KW-1133">Transmembrane helix</keyword>
<keyword evidence="4 10" id="KW-0812">Transmembrane</keyword>
<dbReference type="GO" id="GO:0005743">
    <property type="term" value="C:mitochondrial inner membrane"/>
    <property type="evidence" value="ECO:0007669"/>
    <property type="project" value="UniProtKB-SubCell"/>
</dbReference>
<evidence type="ECO:0000256" key="4">
    <source>
        <dbReference type="ARBA" id="ARBA00022692"/>
    </source>
</evidence>
<dbReference type="InterPro" id="IPR004202">
    <property type="entry name" value="COX7C/Cox8"/>
</dbReference>
<dbReference type="PANTHER" id="PTHR13313:SF0">
    <property type="entry name" value="CYTOCHROME C OXIDASE SUBUNIT 7C, MITOCHONDRIAL"/>
    <property type="match status" value="1"/>
</dbReference>
<keyword evidence="9 10" id="KW-0472">Membrane</keyword>
<evidence type="ECO:0000256" key="1">
    <source>
        <dbReference type="ARBA" id="ARBA00004434"/>
    </source>
</evidence>
<comment type="caution">
    <text evidence="11">The sequence shown here is derived from an EMBL/GenBank/DDBJ whole genome shotgun (WGS) entry which is preliminary data.</text>
</comment>
<dbReference type="AlphaFoldDB" id="A0A9P6U9T5"/>
<dbReference type="OrthoDB" id="9974841at2759"/>
<protein>
    <recommendedName>
        <fullName evidence="10">Cytochrome c oxidase subunit 8, mitochondrial</fullName>
    </recommendedName>
    <alternativeName>
        <fullName evidence="10">Cytochrome c oxidase polypeptide VIII</fullName>
    </alternativeName>
</protein>
<keyword evidence="6 10" id="KW-0809">Transit peptide</keyword>
<keyword evidence="5 10" id="KW-0999">Mitochondrion inner membrane</keyword>
<evidence type="ECO:0000256" key="7">
    <source>
        <dbReference type="ARBA" id="ARBA00022989"/>
    </source>
</evidence>
<evidence type="ECO:0000313" key="11">
    <source>
        <dbReference type="EMBL" id="KAG0265832.1"/>
    </source>
</evidence>
<dbReference type="GO" id="GO:0006123">
    <property type="term" value="P:mitochondrial electron transport, cytochrome c to oxygen"/>
    <property type="evidence" value="ECO:0007669"/>
    <property type="project" value="UniProtKB-UniRule"/>
</dbReference>